<sequence>MATHPIIASDFNELSASSWLITSFSLAAAATQTLYGKLSDIYGRKWLVIVAYSVFALGCAIISVGQTMWQVVLGRVISGAGASGMTTLVSVLITDMLPIREVAQWRSFVNIIATTGRSVGGPLGGWLADVIGWRWSFSGQVPVIGVAIVLCSIYLPGPNSAPAASAGTAATTPTSDDDSSSSNSNARKSKFGRIDFKGSFVFAVVILALLFPMELGGVTVPWSHPLIAGLFVLSAVLLVVFVAVERHAPEPILPLDIFNRDASFSFLIMGLQSAAQIGLMFTVPIYFKVTASVSNTSAGAHLVPAVVANAVGGVLSGLIINRSGKYKFLVIFAVACSSCGYLLLMLTWHGHTNWFESLYIMPGGFGTGIAQSAVFISLQAVVDPAHMAPAVAFMYLSSTVWFMVGLAATNAVLQTALRRSLLRRLLAIGLDHAAIQKIIASAISDVDFVDRMRGAARTAVISAYVDALWWSHGVPLICSVTAFGIAIFLKQRRIDK</sequence>
<feature type="transmembrane region" description="Helical" evidence="6">
    <location>
        <begin position="194"/>
        <end position="213"/>
    </location>
</feature>
<organism evidence="8 9">
    <name type="scientific">Lasiosphaeria ovina</name>
    <dbReference type="NCBI Taxonomy" id="92902"/>
    <lineage>
        <taxon>Eukaryota</taxon>
        <taxon>Fungi</taxon>
        <taxon>Dikarya</taxon>
        <taxon>Ascomycota</taxon>
        <taxon>Pezizomycotina</taxon>
        <taxon>Sordariomycetes</taxon>
        <taxon>Sordariomycetidae</taxon>
        <taxon>Sordariales</taxon>
        <taxon>Lasiosphaeriaceae</taxon>
        <taxon>Lasiosphaeria</taxon>
    </lineage>
</organism>
<dbReference type="PANTHER" id="PTHR23501">
    <property type="entry name" value="MAJOR FACILITATOR SUPERFAMILY"/>
    <property type="match status" value="1"/>
</dbReference>
<dbReference type="InterPro" id="IPR020846">
    <property type="entry name" value="MFS_dom"/>
</dbReference>
<feature type="transmembrane region" description="Helical" evidence="6">
    <location>
        <begin position="76"/>
        <end position="97"/>
    </location>
</feature>
<keyword evidence="4 6" id="KW-0472">Membrane</keyword>
<keyword evidence="9" id="KW-1185">Reference proteome</keyword>
<comment type="caution">
    <text evidence="8">The sequence shown here is derived from an EMBL/GenBank/DDBJ whole genome shotgun (WGS) entry which is preliminary data.</text>
</comment>
<dbReference type="Proteomes" id="UP001287356">
    <property type="component" value="Unassembled WGS sequence"/>
</dbReference>
<feature type="transmembrane region" description="Helical" evidence="6">
    <location>
        <begin position="299"/>
        <end position="321"/>
    </location>
</feature>
<accession>A0AAE0JVK4</accession>
<dbReference type="Gene3D" id="1.20.1720.10">
    <property type="entry name" value="Multidrug resistance protein D"/>
    <property type="match status" value="1"/>
</dbReference>
<reference evidence="8" key="1">
    <citation type="journal article" date="2023" name="Mol. Phylogenet. Evol.">
        <title>Genome-scale phylogeny and comparative genomics of the fungal order Sordariales.</title>
        <authorList>
            <person name="Hensen N."/>
            <person name="Bonometti L."/>
            <person name="Westerberg I."/>
            <person name="Brannstrom I.O."/>
            <person name="Guillou S."/>
            <person name="Cros-Aarteil S."/>
            <person name="Calhoun S."/>
            <person name="Haridas S."/>
            <person name="Kuo A."/>
            <person name="Mondo S."/>
            <person name="Pangilinan J."/>
            <person name="Riley R."/>
            <person name="LaButti K."/>
            <person name="Andreopoulos B."/>
            <person name="Lipzen A."/>
            <person name="Chen C."/>
            <person name="Yan M."/>
            <person name="Daum C."/>
            <person name="Ng V."/>
            <person name="Clum A."/>
            <person name="Steindorff A."/>
            <person name="Ohm R.A."/>
            <person name="Martin F."/>
            <person name="Silar P."/>
            <person name="Natvig D.O."/>
            <person name="Lalanne C."/>
            <person name="Gautier V."/>
            <person name="Ament-Velasquez S.L."/>
            <person name="Kruys A."/>
            <person name="Hutchinson M.I."/>
            <person name="Powell A.J."/>
            <person name="Barry K."/>
            <person name="Miller A.N."/>
            <person name="Grigoriev I.V."/>
            <person name="Debuchy R."/>
            <person name="Gladieux P."/>
            <person name="Hiltunen Thoren M."/>
            <person name="Johannesson H."/>
        </authorList>
    </citation>
    <scope>NUCLEOTIDE SEQUENCE</scope>
    <source>
        <strain evidence="8">CBS 958.72</strain>
    </source>
</reference>
<dbReference type="GO" id="GO:0000329">
    <property type="term" value="C:fungal-type vacuole membrane"/>
    <property type="evidence" value="ECO:0007669"/>
    <property type="project" value="TreeGrafter"/>
</dbReference>
<feature type="transmembrane region" description="Helical" evidence="6">
    <location>
        <begin position="46"/>
        <end position="64"/>
    </location>
</feature>
<evidence type="ECO:0000313" key="8">
    <source>
        <dbReference type="EMBL" id="KAK3361991.1"/>
    </source>
</evidence>
<evidence type="ECO:0000256" key="4">
    <source>
        <dbReference type="ARBA" id="ARBA00023136"/>
    </source>
</evidence>
<dbReference type="InterPro" id="IPR011701">
    <property type="entry name" value="MFS"/>
</dbReference>
<gene>
    <name evidence="8" type="ORF">B0T24DRAFT_640562</name>
</gene>
<feature type="transmembrane region" description="Helical" evidence="6">
    <location>
        <begin position="225"/>
        <end position="244"/>
    </location>
</feature>
<evidence type="ECO:0000256" key="6">
    <source>
        <dbReference type="SAM" id="Phobius"/>
    </source>
</evidence>
<dbReference type="GO" id="GO:0015174">
    <property type="term" value="F:basic amino acid transmembrane transporter activity"/>
    <property type="evidence" value="ECO:0007669"/>
    <property type="project" value="TreeGrafter"/>
</dbReference>
<evidence type="ECO:0000256" key="3">
    <source>
        <dbReference type="ARBA" id="ARBA00022989"/>
    </source>
</evidence>
<dbReference type="EMBL" id="JAULSN010000010">
    <property type="protein sequence ID" value="KAK3361991.1"/>
    <property type="molecule type" value="Genomic_DNA"/>
</dbReference>
<dbReference type="InterPro" id="IPR036259">
    <property type="entry name" value="MFS_trans_sf"/>
</dbReference>
<evidence type="ECO:0000256" key="5">
    <source>
        <dbReference type="SAM" id="MobiDB-lite"/>
    </source>
</evidence>
<feature type="transmembrane region" description="Helical" evidence="6">
    <location>
        <begin position="264"/>
        <end position="287"/>
    </location>
</feature>
<dbReference type="PANTHER" id="PTHR23501:SF33">
    <property type="entry name" value="MAJOR FACILITATOR SUPERFAMILY (MFS) PROFILE DOMAIN-CONTAINING PROTEIN"/>
    <property type="match status" value="1"/>
</dbReference>
<feature type="transmembrane region" description="Helical" evidence="6">
    <location>
        <begin position="467"/>
        <end position="489"/>
    </location>
</feature>
<feature type="domain" description="Major facilitator superfamily (MFS) profile" evidence="7">
    <location>
        <begin position="1"/>
        <end position="496"/>
    </location>
</feature>
<feature type="transmembrane region" description="Helical" evidence="6">
    <location>
        <begin position="392"/>
        <end position="413"/>
    </location>
</feature>
<dbReference type="SUPFAM" id="SSF103473">
    <property type="entry name" value="MFS general substrate transporter"/>
    <property type="match status" value="1"/>
</dbReference>
<evidence type="ECO:0000259" key="7">
    <source>
        <dbReference type="PROSITE" id="PS50850"/>
    </source>
</evidence>
<name>A0AAE0JVK4_9PEZI</name>
<keyword evidence="3 6" id="KW-1133">Transmembrane helix</keyword>
<dbReference type="Pfam" id="PF07690">
    <property type="entry name" value="MFS_1"/>
    <property type="match status" value="1"/>
</dbReference>
<reference evidence="8" key="2">
    <citation type="submission" date="2023-06" db="EMBL/GenBank/DDBJ databases">
        <authorList>
            <consortium name="Lawrence Berkeley National Laboratory"/>
            <person name="Haridas S."/>
            <person name="Hensen N."/>
            <person name="Bonometti L."/>
            <person name="Westerberg I."/>
            <person name="Brannstrom I.O."/>
            <person name="Guillou S."/>
            <person name="Cros-Aarteil S."/>
            <person name="Calhoun S."/>
            <person name="Kuo A."/>
            <person name="Mondo S."/>
            <person name="Pangilinan J."/>
            <person name="Riley R."/>
            <person name="Labutti K."/>
            <person name="Andreopoulos B."/>
            <person name="Lipzen A."/>
            <person name="Chen C."/>
            <person name="Yanf M."/>
            <person name="Daum C."/>
            <person name="Ng V."/>
            <person name="Clum A."/>
            <person name="Steindorff A."/>
            <person name="Ohm R."/>
            <person name="Martin F."/>
            <person name="Silar P."/>
            <person name="Natvig D."/>
            <person name="Lalanne C."/>
            <person name="Gautier V."/>
            <person name="Ament-Velasquez S.L."/>
            <person name="Kruys A."/>
            <person name="Hutchinson M.I."/>
            <person name="Powell A.J."/>
            <person name="Barry K."/>
            <person name="Miller A.N."/>
            <person name="Grigoriev I.V."/>
            <person name="Debuchy R."/>
            <person name="Gladieux P."/>
            <person name="Thoren M.H."/>
            <person name="Johannesson H."/>
        </authorList>
    </citation>
    <scope>NUCLEOTIDE SEQUENCE</scope>
    <source>
        <strain evidence="8">CBS 958.72</strain>
    </source>
</reference>
<feature type="transmembrane region" description="Helical" evidence="6">
    <location>
        <begin position="328"/>
        <end position="348"/>
    </location>
</feature>
<keyword evidence="2 6" id="KW-0812">Transmembrane</keyword>
<proteinExistence type="predicted"/>
<feature type="region of interest" description="Disordered" evidence="5">
    <location>
        <begin position="165"/>
        <end position="184"/>
    </location>
</feature>
<dbReference type="Gene3D" id="1.20.1250.20">
    <property type="entry name" value="MFS general substrate transporter like domains"/>
    <property type="match status" value="1"/>
</dbReference>
<dbReference type="PROSITE" id="PS50850">
    <property type="entry name" value="MFS"/>
    <property type="match status" value="1"/>
</dbReference>
<comment type="subcellular location">
    <subcellularLocation>
        <location evidence="1">Membrane</location>
        <topology evidence="1">Multi-pass membrane protein</topology>
    </subcellularLocation>
</comment>
<evidence type="ECO:0000313" key="9">
    <source>
        <dbReference type="Proteomes" id="UP001287356"/>
    </source>
</evidence>
<dbReference type="AlphaFoldDB" id="A0AAE0JVK4"/>
<evidence type="ECO:0000256" key="2">
    <source>
        <dbReference type="ARBA" id="ARBA00022692"/>
    </source>
</evidence>
<protein>
    <submittedName>
        <fullName evidence="8">Major facilitator superfamily domain-containing protein</fullName>
    </submittedName>
</protein>
<evidence type="ECO:0000256" key="1">
    <source>
        <dbReference type="ARBA" id="ARBA00004141"/>
    </source>
</evidence>